<gene>
    <name evidence="7" type="ORF">AU255_05745</name>
</gene>
<name>A0A1V8M776_9GAMM</name>
<evidence type="ECO:0000259" key="6">
    <source>
        <dbReference type="PROSITE" id="PS51918"/>
    </source>
</evidence>
<dbReference type="InterPro" id="IPR006638">
    <property type="entry name" value="Elp3/MiaA/NifB-like_rSAM"/>
</dbReference>
<comment type="cofactor">
    <cofactor evidence="1">
        <name>[4Fe-4S] cluster</name>
        <dbReference type="ChEBI" id="CHEBI:49883"/>
    </cofactor>
</comment>
<keyword evidence="8" id="KW-1185">Reference proteome</keyword>
<dbReference type="SFLD" id="SFLDG01123">
    <property type="entry name" value="methyltransferase_(Class_B)"/>
    <property type="match status" value="1"/>
</dbReference>
<dbReference type="AlphaFoldDB" id="A0A1V8M776"/>
<dbReference type="PROSITE" id="PS51918">
    <property type="entry name" value="RADICAL_SAM"/>
    <property type="match status" value="1"/>
</dbReference>
<dbReference type="PANTHER" id="PTHR43409">
    <property type="entry name" value="ANAEROBIC MAGNESIUM-PROTOPORPHYRIN IX MONOMETHYL ESTER CYCLASE-RELATED"/>
    <property type="match status" value="1"/>
</dbReference>
<dbReference type="SFLD" id="SFLDG01082">
    <property type="entry name" value="B12-binding_domain_containing"/>
    <property type="match status" value="1"/>
</dbReference>
<dbReference type="GO" id="GO:0005829">
    <property type="term" value="C:cytosol"/>
    <property type="evidence" value="ECO:0007669"/>
    <property type="project" value="TreeGrafter"/>
</dbReference>
<evidence type="ECO:0000313" key="8">
    <source>
        <dbReference type="Proteomes" id="UP000191980"/>
    </source>
</evidence>
<dbReference type="InterPro" id="IPR058240">
    <property type="entry name" value="rSAM_sf"/>
</dbReference>
<sequence length="548" mass="62598">MIERIGHKAVLIYPEFDTQDTFWSYAKSLKMYAPPGEFGLPKRLLPPLGLMGLFNHLKPYYDELCLIDKNIDPRSISEFIDDADHVYIGGMMAQEQSLIKLALEVKKVKKVLIVGGTAISPQSPLMQIADHLLENEAEGVIDELLEGLGKGNAKKYYKGGFNSPENFFQPDYAAINMQNYVHMAVQISRGCPERCEFCDIPSRFGKAFRVTPWQKTEQSFQQMKDLGWTGQVFIVDDNFIGHPRKALEVLKSLYKIGEKIGYHHPKYTELTLRLADESPVMAELRHWFHKANFINGFYGVETPNEASLLETDKRQNLRGERSLVEKLRFISEQTGAGVMMGMIYGFDHDSDESVQEFIDFVNASHAPIVMAGLLNALPCTPLITRMQREGRMIKASSGNNSDGIINFIPYNFSVQQAEQNYLRILQGIYHPQAYFKRVMRHLELIDPDLQSNYRAGNESLAYLYKILSKKHALTYWRYLPAALTIANRRCGFNTPGYIAIVAEFFSLCGQYTHFSSQINAQRKNIAQRNYSDSQSISWRELQVKEMEA</sequence>
<evidence type="ECO:0000313" key="7">
    <source>
        <dbReference type="EMBL" id="OQK17382.1"/>
    </source>
</evidence>
<evidence type="ECO:0000256" key="1">
    <source>
        <dbReference type="ARBA" id="ARBA00001966"/>
    </source>
</evidence>
<dbReference type="SUPFAM" id="SSF102114">
    <property type="entry name" value="Radical SAM enzymes"/>
    <property type="match status" value="1"/>
</dbReference>
<evidence type="ECO:0000256" key="4">
    <source>
        <dbReference type="ARBA" id="ARBA00023004"/>
    </source>
</evidence>
<dbReference type="EMBL" id="LPUF01000001">
    <property type="protein sequence ID" value="OQK17382.1"/>
    <property type="molecule type" value="Genomic_DNA"/>
</dbReference>
<dbReference type="Gene3D" id="3.80.30.20">
    <property type="entry name" value="tm_1862 like domain"/>
    <property type="match status" value="1"/>
</dbReference>
<accession>A0A1V8M776</accession>
<feature type="domain" description="Radical SAM core" evidence="6">
    <location>
        <begin position="177"/>
        <end position="411"/>
    </location>
</feature>
<dbReference type="SFLD" id="SFLDS00029">
    <property type="entry name" value="Radical_SAM"/>
    <property type="match status" value="1"/>
</dbReference>
<proteinExistence type="predicted"/>
<evidence type="ECO:0000256" key="3">
    <source>
        <dbReference type="ARBA" id="ARBA00022723"/>
    </source>
</evidence>
<dbReference type="STRING" id="1420851.AU255_05745"/>
<comment type="caution">
    <text evidence="7">The sequence shown here is derived from an EMBL/GenBank/DDBJ whole genome shotgun (WGS) entry which is preliminary data.</text>
</comment>
<keyword evidence="4" id="KW-0408">Iron</keyword>
<evidence type="ECO:0000256" key="5">
    <source>
        <dbReference type="ARBA" id="ARBA00023014"/>
    </source>
</evidence>
<dbReference type="InterPro" id="IPR007197">
    <property type="entry name" value="rSAM"/>
</dbReference>
<reference evidence="7 8" key="1">
    <citation type="submission" date="2015-12" db="EMBL/GenBank/DDBJ databases">
        <authorList>
            <person name="Shamseldin A."/>
            <person name="Moawad H."/>
            <person name="Abd El-Rahim W.M."/>
            <person name="Sadowsky M.J."/>
        </authorList>
    </citation>
    <scope>NUCLEOTIDE SEQUENCE [LARGE SCALE GENOMIC DNA]</scope>
    <source>
        <strain evidence="7 8">WF1</strain>
    </source>
</reference>
<dbReference type="SMART" id="SM00729">
    <property type="entry name" value="Elp3"/>
    <property type="match status" value="1"/>
</dbReference>
<keyword evidence="5" id="KW-0411">Iron-sulfur</keyword>
<dbReference type="PANTHER" id="PTHR43409:SF3">
    <property type="entry name" value="HYPOTHETICAL METHYLTRANSFERASE"/>
    <property type="match status" value="1"/>
</dbReference>
<dbReference type="RefSeq" id="WP_080521993.1">
    <property type="nucleotide sequence ID" value="NZ_LPUF01000001.1"/>
</dbReference>
<keyword evidence="3" id="KW-0479">Metal-binding</keyword>
<keyword evidence="2" id="KW-0949">S-adenosyl-L-methionine</keyword>
<dbReference type="GO" id="GO:0046872">
    <property type="term" value="F:metal ion binding"/>
    <property type="evidence" value="ECO:0007669"/>
    <property type="project" value="UniProtKB-KW"/>
</dbReference>
<dbReference type="GO" id="GO:0003824">
    <property type="term" value="F:catalytic activity"/>
    <property type="evidence" value="ECO:0007669"/>
    <property type="project" value="InterPro"/>
</dbReference>
<dbReference type="InterPro" id="IPR051198">
    <property type="entry name" value="BchE-like"/>
</dbReference>
<organism evidence="7 8">
    <name type="scientific">Methyloprofundus sedimenti</name>
    <dbReference type="NCBI Taxonomy" id="1420851"/>
    <lineage>
        <taxon>Bacteria</taxon>
        <taxon>Pseudomonadati</taxon>
        <taxon>Pseudomonadota</taxon>
        <taxon>Gammaproteobacteria</taxon>
        <taxon>Methylococcales</taxon>
        <taxon>Methylococcaceae</taxon>
        <taxon>Methyloprofundus</taxon>
    </lineage>
</organism>
<dbReference type="GO" id="GO:0051539">
    <property type="term" value="F:4 iron, 4 sulfur cluster binding"/>
    <property type="evidence" value="ECO:0007669"/>
    <property type="project" value="UniProtKB-KW"/>
</dbReference>
<evidence type="ECO:0000256" key="2">
    <source>
        <dbReference type="ARBA" id="ARBA00022691"/>
    </source>
</evidence>
<dbReference type="InterPro" id="IPR025274">
    <property type="entry name" value="DUF4070"/>
</dbReference>
<dbReference type="InterPro" id="IPR034466">
    <property type="entry name" value="Methyltransferase_Class_B"/>
</dbReference>
<dbReference type="OrthoDB" id="9801424at2"/>
<dbReference type="Pfam" id="PF13282">
    <property type="entry name" value="DUF4070"/>
    <property type="match status" value="1"/>
</dbReference>
<protein>
    <recommendedName>
        <fullName evidence="6">Radical SAM core domain-containing protein</fullName>
    </recommendedName>
</protein>
<dbReference type="Proteomes" id="UP000191980">
    <property type="component" value="Unassembled WGS sequence"/>
</dbReference>
<dbReference type="Pfam" id="PF04055">
    <property type="entry name" value="Radical_SAM"/>
    <property type="match status" value="1"/>
</dbReference>
<dbReference type="InterPro" id="IPR023404">
    <property type="entry name" value="rSAM_horseshoe"/>
</dbReference>